<dbReference type="PROSITE" id="PS51125">
    <property type="entry name" value="NHL"/>
    <property type="match status" value="1"/>
</dbReference>
<evidence type="ECO:0000256" key="1">
    <source>
        <dbReference type="ARBA" id="ARBA00004370"/>
    </source>
</evidence>
<evidence type="ECO:0000256" key="3">
    <source>
        <dbReference type="ARBA" id="ARBA00022737"/>
    </source>
</evidence>
<dbReference type="PROSITE" id="PS50262">
    <property type="entry name" value="G_PROTEIN_RECEP_F1_2"/>
    <property type="match status" value="1"/>
</dbReference>
<evidence type="ECO:0000256" key="6">
    <source>
        <dbReference type="PROSITE-ProRule" id="PRU00504"/>
    </source>
</evidence>
<feature type="chain" id="PRO_5035607739" description="G-protein coupled receptors family 1 profile domain-containing protein" evidence="8">
    <location>
        <begin position="24"/>
        <end position="1197"/>
    </location>
</feature>
<organism evidence="11 13">
    <name type="scientific">Adineta ricciae</name>
    <name type="common">Rotifer</name>
    <dbReference type="NCBI Taxonomy" id="249248"/>
    <lineage>
        <taxon>Eukaryota</taxon>
        <taxon>Metazoa</taxon>
        <taxon>Spiralia</taxon>
        <taxon>Gnathifera</taxon>
        <taxon>Rotifera</taxon>
        <taxon>Eurotatoria</taxon>
        <taxon>Bdelloidea</taxon>
        <taxon>Adinetida</taxon>
        <taxon>Adinetidae</taxon>
        <taxon>Adineta</taxon>
    </lineage>
</organism>
<protein>
    <recommendedName>
        <fullName evidence="9">G-protein coupled receptors family 1 profile domain-containing protein</fullName>
    </recommendedName>
</protein>
<gene>
    <name evidence="11" type="ORF">EDS130_LOCUS44147</name>
    <name evidence="10" type="ORF">XAT740_LOCUS24466</name>
</gene>
<evidence type="ECO:0000256" key="4">
    <source>
        <dbReference type="ARBA" id="ARBA00022989"/>
    </source>
</evidence>
<dbReference type="Gene3D" id="2.120.10.30">
    <property type="entry name" value="TolB, C-terminal domain"/>
    <property type="match status" value="2"/>
</dbReference>
<evidence type="ECO:0000256" key="8">
    <source>
        <dbReference type="SAM" id="SignalP"/>
    </source>
</evidence>
<evidence type="ECO:0000313" key="13">
    <source>
        <dbReference type="Proteomes" id="UP000663852"/>
    </source>
</evidence>
<keyword evidence="5 7" id="KW-0472">Membrane</keyword>
<dbReference type="SUPFAM" id="SSF81321">
    <property type="entry name" value="Family A G protein-coupled receptor-like"/>
    <property type="match status" value="1"/>
</dbReference>
<evidence type="ECO:0000313" key="12">
    <source>
        <dbReference type="Proteomes" id="UP000663828"/>
    </source>
</evidence>
<evidence type="ECO:0000313" key="10">
    <source>
        <dbReference type="EMBL" id="CAF1216350.1"/>
    </source>
</evidence>
<evidence type="ECO:0000256" key="7">
    <source>
        <dbReference type="SAM" id="Phobius"/>
    </source>
</evidence>
<keyword evidence="3" id="KW-0677">Repeat</keyword>
<evidence type="ECO:0000259" key="9">
    <source>
        <dbReference type="PROSITE" id="PS50262"/>
    </source>
</evidence>
<dbReference type="CDD" id="cd05819">
    <property type="entry name" value="NHL"/>
    <property type="match status" value="1"/>
</dbReference>
<dbReference type="PANTHER" id="PTHR24104:SF25">
    <property type="entry name" value="PROTEIN LIN-41"/>
    <property type="match status" value="1"/>
</dbReference>
<name>A0A815V277_ADIRI</name>
<dbReference type="GO" id="GO:0043161">
    <property type="term" value="P:proteasome-mediated ubiquitin-dependent protein catabolic process"/>
    <property type="evidence" value="ECO:0007669"/>
    <property type="project" value="TreeGrafter"/>
</dbReference>
<feature type="transmembrane region" description="Helical" evidence="7">
    <location>
        <begin position="869"/>
        <end position="896"/>
    </location>
</feature>
<dbReference type="EMBL" id="CAJNOJ010000811">
    <property type="protein sequence ID" value="CAF1525124.1"/>
    <property type="molecule type" value="Genomic_DNA"/>
</dbReference>
<feature type="domain" description="G-protein coupled receptors family 1 profile" evidence="9">
    <location>
        <begin position="887"/>
        <end position="1174"/>
    </location>
</feature>
<keyword evidence="8" id="KW-0732">Signal</keyword>
<evidence type="ECO:0000256" key="5">
    <source>
        <dbReference type="ARBA" id="ARBA00023136"/>
    </source>
</evidence>
<keyword evidence="12" id="KW-1185">Reference proteome</keyword>
<proteinExistence type="predicted"/>
<dbReference type="InterPro" id="IPR050952">
    <property type="entry name" value="TRIM-NHL_E3_ligases"/>
</dbReference>
<dbReference type="Proteomes" id="UP000663852">
    <property type="component" value="Unassembled WGS sequence"/>
</dbReference>
<dbReference type="InterPro" id="IPR017452">
    <property type="entry name" value="GPCR_Rhodpsn_7TM"/>
</dbReference>
<accession>A0A815V277</accession>
<dbReference type="Proteomes" id="UP000663828">
    <property type="component" value="Unassembled WGS sequence"/>
</dbReference>
<dbReference type="PANTHER" id="PTHR24104">
    <property type="entry name" value="E3 UBIQUITIN-PROTEIN LIGASE NHLRC1-RELATED"/>
    <property type="match status" value="1"/>
</dbReference>
<comment type="subcellular location">
    <subcellularLocation>
        <location evidence="1">Membrane</location>
    </subcellularLocation>
</comment>
<feature type="transmembrane region" description="Helical" evidence="7">
    <location>
        <begin position="1123"/>
        <end position="1143"/>
    </location>
</feature>
<evidence type="ECO:0000256" key="2">
    <source>
        <dbReference type="ARBA" id="ARBA00022692"/>
    </source>
</evidence>
<dbReference type="GO" id="GO:0016020">
    <property type="term" value="C:membrane"/>
    <property type="evidence" value="ECO:0007669"/>
    <property type="project" value="UniProtKB-SubCell"/>
</dbReference>
<feature type="transmembrane region" description="Helical" evidence="7">
    <location>
        <begin position="908"/>
        <end position="933"/>
    </location>
</feature>
<dbReference type="AlphaFoldDB" id="A0A815V277"/>
<feature type="transmembrane region" description="Helical" evidence="7">
    <location>
        <begin position="1072"/>
        <end position="1094"/>
    </location>
</feature>
<evidence type="ECO:0000313" key="11">
    <source>
        <dbReference type="EMBL" id="CAF1525124.1"/>
    </source>
</evidence>
<feature type="signal peptide" evidence="8">
    <location>
        <begin position="1"/>
        <end position="23"/>
    </location>
</feature>
<dbReference type="InterPro" id="IPR011042">
    <property type="entry name" value="6-blade_b-propeller_TolB-like"/>
</dbReference>
<dbReference type="GO" id="GO:0061630">
    <property type="term" value="F:ubiquitin protein ligase activity"/>
    <property type="evidence" value="ECO:0007669"/>
    <property type="project" value="TreeGrafter"/>
</dbReference>
<dbReference type="GO" id="GO:0000209">
    <property type="term" value="P:protein polyubiquitination"/>
    <property type="evidence" value="ECO:0007669"/>
    <property type="project" value="TreeGrafter"/>
</dbReference>
<dbReference type="EMBL" id="CAJNOR010001895">
    <property type="protein sequence ID" value="CAF1216350.1"/>
    <property type="molecule type" value="Genomic_DNA"/>
</dbReference>
<feature type="repeat" description="NHL" evidence="6">
    <location>
        <begin position="179"/>
        <end position="218"/>
    </location>
</feature>
<dbReference type="Pfam" id="PF01436">
    <property type="entry name" value="NHL"/>
    <property type="match status" value="1"/>
</dbReference>
<keyword evidence="2 7" id="KW-0812">Transmembrane</keyword>
<feature type="transmembrane region" description="Helical" evidence="7">
    <location>
        <begin position="992"/>
        <end position="1010"/>
    </location>
</feature>
<dbReference type="InterPro" id="IPR001258">
    <property type="entry name" value="NHL_repeat"/>
</dbReference>
<dbReference type="GO" id="GO:0008270">
    <property type="term" value="F:zinc ion binding"/>
    <property type="evidence" value="ECO:0007669"/>
    <property type="project" value="UniProtKB-KW"/>
</dbReference>
<dbReference type="SUPFAM" id="SSF101898">
    <property type="entry name" value="NHL repeat"/>
    <property type="match status" value="1"/>
</dbReference>
<comment type="caution">
    <text evidence="11">The sequence shown here is derived from an EMBL/GenBank/DDBJ whole genome shotgun (WGS) entry which is preliminary data.</text>
</comment>
<dbReference type="Gene3D" id="1.20.1070.10">
    <property type="entry name" value="Rhodopsin 7-helix transmembrane proteins"/>
    <property type="match status" value="1"/>
</dbReference>
<feature type="transmembrane region" description="Helical" evidence="7">
    <location>
        <begin position="1155"/>
        <end position="1176"/>
    </location>
</feature>
<reference evidence="11" key="1">
    <citation type="submission" date="2021-02" db="EMBL/GenBank/DDBJ databases">
        <authorList>
            <person name="Nowell W R."/>
        </authorList>
    </citation>
    <scope>NUCLEOTIDE SEQUENCE</scope>
</reference>
<dbReference type="OrthoDB" id="10086456at2759"/>
<sequence>MTVTTVLKISFYFLIILQQTLNATETFYNRPKLPACPQWDPYGITFANMSVVGRLPLDIFIDRNNTIYVINEENEEVLIWNVDNIIPTVVTFDHRMEPWGLFVTNNGNIYIGSDETGFVEKWTVNATTGIVVMNASGSCAGLFVDTMNHLYCSLAYKHKVIKQSLDKISNTHIIVAGTGVSGSTDNMLNGPRGIFVNNNLDLYIADCWNNRIQFVEFNSQNEMKIASTISTLNIILHLPTAVFLDADNYLFIVDNSNHRVIGSRSNGFYCIAGCLDVAGTTSSHLDLPYGAVFDNYGNIFVTDQDNNRIQKFMLITNSSSSSSIIESPYTSELNENSQMFGHTDCETLNYYFEAIEMEVLENGCYSFTFNSTIRIYSYIYEDYFKPVIPSKNLFSQIDQNIRTDQFQLEAPLQKNTKYILVVTTFIPNVTGTFSINVTGPGIGKFNRINVSWKKQAVYSSELVINGPIYSRIGCGSINYYYKAIEINVIETGYYIIISEGTFNIYGSVYKNNFQVFDAKVNLLVEDDDSGCDPQFKISILLQKNTTYILVITTSDPNLTGTFSVFIFGPNNVNNVPTVIESKYSSALTENSQKYARERCKLLAHYYEAIQINIITSGLYLISSQSAINVFGYFYKNYFNPLNLNENFLALNDEGCGNNQFRLRLNLQSNTTYVLVVTTHYAEKKGKFLIYTSGPNNVIFSRIDTQSKYKSVLTKDTQTYSRVCGRTNYHYETIEVNIEQTGPYSFDSNSNIITYGYLYKDNFNPFNPNNNLITHSNYSCSGFNFKFTAYLQFNTTYVLVATTFEPNVQGAFSVFVYGPNNVTLNRITYNHDSCIIGDRCNSYTKGVGVTLDDILRNKIQRNMTFNDQSFLIKMTAAFTMIMFGAGLINAVLSLLTFQNMELRQVGCGIYLLSSSITSLFTISLMTIKFWYVVLTQMNMRLNRSILQSGCKSIEPLLKVFIYLDTWLNACVAIERAVHVFQGVKFSKKKSKRIALWIVFILPFFIVSTIIHEPLHRNVIEYATEKYRSQDDDQLTNNSIEYETEKNGSEIIEMENHILCVNIYSRSMQDYNTAILFFHLTVPFIANLFSALFIIFGTARQRSVARTNQSYQAHILQQLSEHKQLIVSPIILLILSLPRLIISLVSGCVDASNNSWLYFFGYAISFTPSILMFMVFIYPSSLYMNTFKNSLKKWTQRNK</sequence>
<keyword evidence="4 7" id="KW-1133">Transmembrane helix</keyword>